<reference evidence="2 3" key="1">
    <citation type="submission" date="2022-01" db="EMBL/GenBank/DDBJ databases">
        <title>Mariniradius saccharolyticus sp. nov., isolated from sediment of a river.</title>
        <authorList>
            <person name="Liu H."/>
        </authorList>
    </citation>
    <scope>NUCLEOTIDE SEQUENCE [LARGE SCALE GENOMIC DNA]</scope>
    <source>
        <strain evidence="2 3">RY-2</strain>
    </source>
</reference>
<feature type="domain" description="Bacterial repeat" evidence="1">
    <location>
        <begin position="32"/>
        <end position="100"/>
    </location>
</feature>
<gene>
    <name evidence="2" type="ORF">L0U89_04040</name>
</gene>
<dbReference type="Pfam" id="PF03382">
    <property type="entry name" value="DUF285"/>
    <property type="match status" value="1"/>
</dbReference>
<dbReference type="PROSITE" id="PS51257">
    <property type="entry name" value="PROKAR_LIPOPROTEIN"/>
    <property type="match status" value="1"/>
</dbReference>
<comment type="caution">
    <text evidence="2">The sequence shown here is derived from an EMBL/GenBank/DDBJ whole genome shotgun (WGS) entry which is preliminary data.</text>
</comment>
<accession>A0ABS9BSW2</accession>
<evidence type="ECO:0000313" key="2">
    <source>
        <dbReference type="EMBL" id="MCF1750231.1"/>
    </source>
</evidence>
<dbReference type="InterPro" id="IPR011889">
    <property type="entry name" value="Liste_lipo_26"/>
</dbReference>
<evidence type="ECO:0000313" key="3">
    <source>
        <dbReference type="Proteomes" id="UP001201449"/>
    </source>
</evidence>
<sequence length="356" mass="40709">MKNFRLFPILFLTMVFSCEEKPKPLTGYKLALSSSPEEAGRINYAPWHSLYPAGQPVTLTPEPNDGRWVFQRWEGDVSGSDNPLTLKMDSDKNVVAVFVKREHPLFFEIEGQGTILERVVENPSGREYPHGQTVELTAVPDEGWVFETWGYQAESIGVFQAWIENPLRIKIEGETVIRVKFRQKPSGEPKFFLDDNGITCKCENVYVGQKGMINGVEYLAVNDDFLRHLVRQDIDLTRLCTSLVTDMSYLFMGVSIDQEIGNWDVSNVTTMEGMFAGFQNPSGWDIPFEENAILFNQPIGAWDVRNVTNMDYFVKDNTKFNQDLSKWCVIKIRIPPKETFPQNWTLPKPVWGTCPD</sequence>
<name>A0ABS9BSW2_9BACT</name>
<feature type="domain" description="Bacterial repeat" evidence="1">
    <location>
        <begin position="124"/>
        <end position="165"/>
    </location>
</feature>
<dbReference type="RefSeq" id="WP_234860349.1">
    <property type="nucleotide sequence ID" value="NZ_JAKEVZ010000002.1"/>
</dbReference>
<dbReference type="InterPro" id="IPR005046">
    <property type="entry name" value="DUF285"/>
</dbReference>
<dbReference type="NCBIfam" id="TIGR02167">
    <property type="entry name" value="Liste_lipo_26"/>
    <property type="match status" value="1"/>
</dbReference>
<evidence type="ECO:0000259" key="1">
    <source>
        <dbReference type="Pfam" id="PF18998"/>
    </source>
</evidence>
<dbReference type="InterPro" id="IPR044060">
    <property type="entry name" value="Bacterial_rp_domain"/>
</dbReference>
<keyword evidence="3" id="KW-1185">Reference proteome</keyword>
<protein>
    <submittedName>
        <fullName evidence="2">BspA family leucine-rich repeat surface protein</fullName>
    </submittedName>
</protein>
<dbReference type="EMBL" id="JAKEVZ010000002">
    <property type="protein sequence ID" value="MCF1750231.1"/>
    <property type="molecule type" value="Genomic_DNA"/>
</dbReference>
<dbReference type="Proteomes" id="UP001201449">
    <property type="component" value="Unassembled WGS sequence"/>
</dbReference>
<dbReference type="Pfam" id="PF18998">
    <property type="entry name" value="Flg_new_2"/>
    <property type="match status" value="2"/>
</dbReference>
<proteinExistence type="predicted"/>
<organism evidence="2 3">
    <name type="scientific">Mariniradius sediminis</name>
    <dbReference type="NCBI Taxonomy" id="2909237"/>
    <lineage>
        <taxon>Bacteria</taxon>
        <taxon>Pseudomonadati</taxon>
        <taxon>Bacteroidota</taxon>
        <taxon>Cytophagia</taxon>
        <taxon>Cytophagales</taxon>
        <taxon>Cyclobacteriaceae</taxon>
        <taxon>Mariniradius</taxon>
    </lineage>
</organism>